<accession>A0AAD9DUU9</accession>
<proteinExistence type="predicted"/>
<feature type="compositionally biased region" description="Low complexity" evidence="1">
    <location>
        <begin position="1"/>
        <end position="34"/>
    </location>
</feature>
<feature type="compositionally biased region" description="Basic and acidic residues" evidence="1">
    <location>
        <begin position="94"/>
        <end position="105"/>
    </location>
</feature>
<dbReference type="GO" id="GO:0000978">
    <property type="term" value="F:RNA polymerase II cis-regulatory region sequence-specific DNA binding"/>
    <property type="evidence" value="ECO:0007669"/>
    <property type="project" value="TreeGrafter"/>
</dbReference>
<feature type="compositionally biased region" description="Basic and acidic residues" evidence="1">
    <location>
        <begin position="311"/>
        <end position="322"/>
    </location>
</feature>
<feature type="region of interest" description="Disordered" evidence="1">
    <location>
        <begin position="311"/>
        <end position="332"/>
    </location>
</feature>
<dbReference type="GO" id="GO:0045892">
    <property type="term" value="P:negative regulation of DNA-templated transcription"/>
    <property type="evidence" value="ECO:0007669"/>
    <property type="project" value="TreeGrafter"/>
</dbReference>
<dbReference type="PANTHER" id="PTHR35441">
    <property type="entry name" value="CIRCADIAN-ASSOCIATED TRANSCRIPTIONAL REPRESSOR"/>
    <property type="match status" value="1"/>
</dbReference>
<organism evidence="2 3">
    <name type="scientific">Electrophorus voltai</name>
    <dbReference type="NCBI Taxonomy" id="2609070"/>
    <lineage>
        <taxon>Eukaryota</taxon>
        <taxon>Metazoa</taxon>
        <taxon>Chordata</taxon>
        <taxon>Craniata</taxon>
        <taxon>Vertebrata</taxon>
        <taxon>Euteleostomi</taxon>
        <taxon>Actinopterygii</taxon>
        <taxon>Neopterygii</taxon>
        <taxon>Teleostei</taxon>
        <taxon>Ostariophysi</taxon>
        <taxon>Gymnotiformes</taxon>
        <taxon>Gymnotoidei</taxon>
        <taxon>Gymnotidae</taxon>
        <taxon>Electrophorus</taxon>
    </lineage>
</organism>
<dbReference type="PANTHER" id="PTHR35441:SF1">
    <property type="entry name" value="CIRCADIAN-ASSOCIATED TRANSCRIPTIONAL REPRESSOR"/>
    <property type="match status" value="1"/>
</dbReference>
<feature type="region of interest" description="Disordered" evidence="1">
    <location>
        <begin position="1"/>
        <end position="108"/>
    </location>
</feature>
<sequence length="446" mass="47704">MQPAGSASSQPSLDSLSSSDGFLFSDDDSGVFVSEEGGATPGARVGHGSDSPASRWSRDGFGEVGDPARSEATAPSTLPPPASSRSSSGPGQGTEERGGRTRRENAGATRGDALFAQKCLELQGFVRPLLDLLNGLKRGRFDRGLSSFQQSVAMDRIQRIVGVLQKPHIGEKYLPTLLQVEMMLKLWFPQVTLRPTGRAVSIDQSGQGTSSGTMPPHKHKDQLHIPVKVSGAHIQARRGEKAPGTSVVRYGWSRNMDLLRNIGEEVQRFYSLSVSAYPLQKRRLSWSESDSSSTPPPIACLCPQVKGHEKWSQQKEEGEAEGRCGGPRPALQADQLDKTGRATLGHKAVYWSEPRLTWVHVAPIFSPPKSCPSHEGGGGAKQNGSGYILLTVPSSTSRSSPATQDSSVSSTTPFSDPAGCQNQPVDSETLNPETGRGQTPPTMTQP</sequence>
<dbReference type="Proteomes" id="UP001239994">
    <property type="component" value="Unassembled WGS sequence"/>
</dbReference>
<protein>
    <recommendedName>
        <fullName evidence="4">Circadian associated repressor of transcription a</fullName>
    </recommendedName>
</protein>
<comment type="caution">
    <text evidence="2">The sequence shown here is derived from an EMBL/GenBank/DDBJ whole genome shotgun (WGS) entry which is preliminary data.</text>
</comment>
<dbReference type="AlphaFoldDB" id="A0AAD9DUU9"/>
<evidence type="ECO:0008006" key="4">
    <source>
        <dbReference type="Google" id="ProtNLM"/>
    </source>
</evidence>
<dbReference type="EMBL" id="JAROKS010000016">
    <property type="protein sequence ID" value="KAK1794806.1"/>
    <property type="molecule type" value="Genomic_DNA"/>
</dbReference>
<feature type="compositionally biased region" description="Polar residues" evidence="1">
    <location>
        <begin position="392"/>
        <end position="446"/>
    </location>
</feature>
<reference evidence="2" key="1">
    <citation type="submission" date="2023-03" db="EMBL/GenBank/DDBJ databases">
        <title>Electrophorus voltai genome.</title>
        <authorList>
            <person name="Bian C."/>
        </authorList>
    </citation>
    <scope>NUCLEOTIDE SEQUENCE</scope>
    <source>
        <strain evidence="2">CB-2022</strain>
        <tissue evidence="2">Muscle</tissue>
    </source>
</reference>
<gene>
    <name evidence="2" type="ORF">P4O66_010007</name>
</gene>
<keyword evidence="3" id="KW-1185">Reference proteome</keyword>
<dbReference type="GO" id="GO:0005634">
    <property type="term" value="C:nucleus"/>
    <property type="evidence" value="ECO:0007669"/>
    <property type="project" value="TreeGrafter"/>
</dbReference>
<evidence type="ECO:0000313" key="3">
    <source>
        <dbReference type="Proteomes" id="UP001239994"/>
    </source>
</evidence>
<evidence type="ECO:0000256" key="1">
    <source>
        <dbReference type="SAM" id="MobiDB-lite"/>
    </source>
</evidence>
<name>A0AAD9DUU9_9TELE</name>
<feature type="region of interest" description="Disordered" evidence="1">
    <location>
        <begin position="370"/>
        <end position="446"/>
    </location>
</feature>
<feature type="compositionally biased region" description="Basic and acidic residues" evidence="1">
    <location>
        <begin position="56"/>
        <end position="69"/>
    </location>
</feature>
<dbReference type="InterPro" id="IPR031373">
    <property type="entry name" value="Ciart"/>
</dbReference>
<dbReference type="Pfam" id="PF15673">
    <property type="entry name" value="Ciart"/>
    <property type="match status" value="1"/>
</dbReference>
<dbReference type="GO" id="GO:0032922">
    <property type="term" value="P:circadian regulation of gene expression"/>
    <property type="evidence" value="ECO:0007669"/>
    <property type="project" value="InterPro"/>
</dbReference>
<evidence type="ECO:0000313" key="2">
    <source>
        <dbReference type="EMBL" id="KAK1794806.1"/>
    </source>
</evidence>